<proteinExistence type="predicted"/>
<keyword evidence="2" id="KW-1133">Transmembrane helix</keyword>
<dbReference type="Gene3D" id="2.40.260.10">
    <property type="entry name" value="Sortase"/>
    <property type="match status" value="1"/>
</dbReference>
<dbReference type="GO" id="GO:0016787">
    <property type="term" value="F:hydrolase activity"/>
    <property type="evidence" value="ECO:0007669"/>
    <property type="project" value="UniProtKB-KW"/>
</dbReference>
<accession>A0A0G0QI63</accession>
<dbReference type="EMBL" id="LBXZ01000010">
    <property type="protein sequence ID" value="KKR40064.1"/>
    <property type="molecule type" value="Genomic_DNA"/>
</dbReference>
<dbReference type="Pfam" id="PF04203">
    <property type="entry name" value="Sortase"/>
    <property type="match status" value="1"/>
</dbReference>
<dbReference type="InterPro" id="IPR023365">
    <property type="entry name" value="Sortase_dom-sf"/>
</dbReference>
<comment type="caution">
    <text evidence="3">The sequence shown here is derived from an EMBL/GenBank/DDBJ whole genome shotgun (WGS) entry which is preliminary data.</text>
</comment>
<name>A0A0G0QI63_9BACT</name>
<gene>
    <name evidence="3" type="ORF">UT75_C0010G0003</name>
</gene>
<dbReference type="SUPFAM" id="SSF63817">
    <property type="entry name" value="Sortase"/>
    <property type="match status" value="1"/>
</dbReference>
<evidence type="ECO:0000313" key="3">
    <source>
        <dbReference type="EMBL" id="KKR40064.1"/>
    </source>
</evidence>
<keyword evidence="2" id="KW-0472">Membrane</keyword>
<evidence type="ECO:0000313" key="4">
    <source>
        <dbReference type="Proteomes" id="UP000034072"/>
    </source>
</evidence>
<feature type="transmembrane region" description="Helical" evidence="2">
    <location>
        <begin position="43"/>
        <end position="67"/>
    </location>
</feature>
<evidence type="ECO:0000256" key="2">
    <source>
        <dbReference type="SAM" id="Phobius"/>
    </source>
</evidence>
<reference evidence="3 4" key="1">
    <citation type="journal article" date="2015" name="Nature">
        <title>rRNA introns, odd ribosomes, and small enigmatic genomes across a large radiation of phyla.</title>
        <authorList>
            <person name="Brown C.T."/>
            <person name="Hug L.A."/>
            <person name="Thomas B.C."/>
            <person name="Sharon I."/>
            <person name="Castelle C.J."/>
            <person name="Singh A."/>
            <person name="Wilkins M.J."/>
            <person name="Williams K.H."/>
            <person name="Banfield J.F."/>
        </authorList>
    </citation>
    <scope>NUCLEOTIDE SEQUENCE [LARGE SCALE GENOMIC DNA]</scope>
</reference>
<dbReference type="PATRIC" id="fig|1619033.3.peg.711"/>
<dbReference type="CDD" id="cd00004">
    <property type="entry name" value="Sortase"/>
    <property type="match status" value="1"/>
</dbReference>
<dbReference type="InterPro" id="IPR005754">
    <property type="entry name" value="Sortase"/>
</dbReference>
<protein>
    <submittedName>
        <fullName evidence="3">Sortase family protein</fullName>
    </submittedName>
</protein>
<sequence length="288" mass="30884">MRSLFFIKKNSAVIKTSNPEPGFYASLEEVKEVPTTYNRVIRLLGVFAVAFLVIVLIANIGNIFGIANDSVNPKLTEEEKNAQMTEFYRKTYGYGSGYPDDGFGGSNVPELSAYPTNGSVAGDIDFIPANNNSQAQTNNSAASIGSSVQAISSNYVYIPKLGIKVPLVISSKTDSKSLLAELNKGVLVYPQSSIPGDGGMTVIVGHSSSNTLGAKYGRVFSGLSKLSGGDQIFINFNGKDYTYNVEIKKTGTVEELANLGINNDLVLATCWPIGTDRNRIIIGANLQR</sequence>
<dbReference type="AlphaFoldDB" id="A0A0G0QI63"/>
<dbReference type="Proteomes" id="UP000034072">
    <property type="component" value="Unassembled WGS sequence"/>
</dbReference>
<evidence type="ECO:0000256" key="1">
    <source>
        <dbReference type="ARBA" id="ARBA00022801"/>
    </source>
</evidence>
<keyword evidence="1" id="KW-0378">Hydrolase</keyword>
<keyword evidence="2" id="KW-0812">Transmembrane</keyword>
<organism evidence="3 4">
    <name type="scientific">Candidatus Yanofskybacteria bacterium GW2011_GWE2_40_11</name>
    <dbReference type="NCBI Taxonomy" id="1619033"/>
    <lineage>
        <taxon>Bacteria</taxon>
        <taxon>Candidatus Yanofskyibacteriota</taxon>
    </lineage>
</organism>